<comment type="caution">
    <text evidence="2">The sequence shown here is derived from an EMBL/GenBank/DDBJ whole genome shotgun (WGS) entry which is preliminary data.</text>
</comment>
<dbReference type="EMBL" id="MCFA01000110">
    <property type="protein sequence ID" value="ORY07253.1"/>
    <property type="molecule type" value="Genomic_DNA"/>
</dbReference>
<feature type="domain" description="Heterokaryon incompatibility" evidence="1">
    <location>
        <begin position="3"/>
        <end position="120"/>
    </location>
</feature>
<dbReference type="PANTHER" id="PTHR33112:SF16">
    <property type="entry name" value="HETEROKARYON INCOMPATIBILITY DOMAIN-CONTAINING PROTEIN"/>
    <property type="match status" value="1"/>
</dbReference>
<accession>A0A1Y1ZAC3</accession>
<dbReference type="OrthoDB" id="2958217at2759"/>
<evidence type="ECO:0000259" key="1">
    <source>
        <dbReference type="Pfam" id="PF06985"/>
    </source>
</evidence>
<feature type="non-terminal residue" evidence="2">
    <location>
        <position position="1"/>
    </location>
</feature>
<protein>
    <submittedName>
        <fullName evidence="2">Heterokaryon incompatibility</fullName>
    </submittedName>
</protein>
<sequence>IDPTSLPLAFQDSLVPAKHLEVQYIWIDALCILQDDAWDWEKESSLMGQVYCNALCNFGACAAAKESVGLFVDRDPRLFSEISLTICRKDHEAEYFGYTDRVHDDLLDSNLSDRGWILQERLLGPRSIYLGQ</sequence>
<reference evidence="2 3" key="1">
    <citation type="submission" date="2016-07" db="EMBL/GenBank/DDBJ databases">
        <title>Pervasive Adenine N6-methylation of Active Genes in Fungi.</title>
        <authorList>
            <consortium name="DOE Joint Genome Institute"/>
            <person name="Mondo S.J."/>
            <person name="Dannebaum R.O."/>
            <person name="Kuo R.C."/>
            <person name="Labutti K."/>
            <person name="Haridas S."/>
            <person name="Kuo A."/>
            <person name="Salamov A."/>
            <person name="Ahrendt S.R."/>
            <person name="Lipzen A."/>
            <person name="Sullivan W."/>
            <person name="Andreopoulos W.B."/>
            <person name="Clum A."/>
            <person name="Lindquist E."/>
            <person name="Daum C."/>
            <person name="Ramamoorthy G.K."/>
            <person name="Gryganskyi A."/>
            <person name="Culley D."/>
            <person name="Magnuson J.K."/>
            <person name="James T.Y."/>
            <person name="O'Malley M.A."/>
            <person name="Stajich J.E."/>
            <person name="Spatafora J.W."/>
            <person name="Visel A."/>
            <person name="Grigoriev I.V."/>
        </authorList>
    </citation>
    <scope>NUCLEOTIDE SEQUENCE [LARGE SCALE GENOMIC DNA]</scope>
    <source>
        <strain evidence="2 3">CBS 115471</strain>
    </source>
</reference>
<dbReference type="AlphaFoldDB" id="A0A1Y1ZAC3"/>
<dbReference type="InterPro" id="IPR010730">
    <property type="entry name" value="HET"/>
</dbReference>
<dbReference type="Proteomes" id="UP000193144">
    <property type="component" value="Unassembled WGS sequence"/>
</dbReference>
<evidence type="ECO:0000313" key="3">
    <source>
        <dbReference type="Proteomes" id="UP000193144"/>
    </source>
</evidence>
<keyword evidence="3" id="KW-1185">Reference proteome</keyword>
<dbReference type="Pfam" id="PF06985">
    <property type="entry name" value="HET"/>
    <property type="match status" value="1"/>
</dbReference>
<gene>
    <name evidence="2" type="ORF">BCR34DRAFT_489542</name>
</gene>
<evidence type="ECO:0000313" key="2">
    <source>
        <dbReference type="EMBL" id="ORY07253.1"/>
    </source>
</evidence>
<dbReference type="STRING" id="1231657.A0A1Y1ZAC3"/>
<organism evidence="2 3">
    <name type="scientific">Clohesyomyces aquaticus</name>
    <dbReference type="NCBI Taxonomy" id="1231657"/>
    <lineage>
        <taxon>Eukaryota</taxon>
        <taxon>Fungi</taxon>
        <taxon>Dikarya</taxon>
        <taxon>Ascomycota</taxon>
        <taxon>Pezizomycotina</taxon>
        <taxon>Dothideomycetes</taxon>
        <taxon>Pleosporomycetidae</taxon>
        <taxon>Pleosporales</taxon>
        <taxon>Lindgomycetaceae</taxon>
        <taxon>Clohesyomyces</taxon>
    </lineage>
</organism>
<dbReference type="PANTHER" id="PTHR33112">
    <property type="entry name" value="DOMAIN PROTEIN, PUTATIVE-RELATED"/>
    <property type="match status" value="1"/>
</dbReference>
<name>A0A1Y1ZAC3_9PLEO</name>
<proteinExistence type="predicted"/>